<feature type="region of interest" description="Disordered" evidence="1">
    <location>
        <begin position="188"/>
        <end position="252"/>
    </location>
</feature>
<feature type="compositionally biased region" description="Basic and acidic residues" evidence="1">
    <location>
        <begin position="206"/>
        <end position="252"/>
    </location>
</feature>
<evidence type="ECO:0000313" key="3">
    <source>
        <dbReference type="Proteomes" id="UP001447188"/>
    </source>
</evidence>
<feature type="region of interest" description="Disordered" evidence="1">
    <location>
        <begin position="1"/>
        <end position="87"/>
    </location>
</feature>
<accession>A0ABR3GG18</accession>
<protein>
    <recommendedName>
        <fullName evidence="4">Myb-like domain-containing protein</fullName>
    </recommendedName>
</protein>
<sequence>MAPVLSSPSFSQDREQEEDAHSVPAIPSYQLSHSTLSHIPPTPPSHTSSNPFKRPYQLDPTPVSSPGHQNSQPPNAKRRKSTSKEAWTMTEDDNLLFKLKDEEGLPWKAIAQKFRDMNRGEFRVPTLQMRYKRLKEKMRVWDVEDIQLLKEAKDYLEKQKWELISQKMLELGSKKKIPASTCEKKWKEIAPQQPQNPQTPSLQGQEIKRDHSLQGQEIKREHSLQGQEAKRDHSWQGQEIKRERSHSSDEDC</sequence>
<organism evidence="2 3">
    <name type="scientific">Discina gigas</name>
    <dbReference type="NCBI Taxonomy" id="1032678"/>
    <lineage>
        <taxon>Eukaryota</taxon>
        <taxon>Fungi</taxon>
        <taxon>Dikarya</taxon>
        <taxon>Ascomycota</taxon>
        <taxon>Pezizomycotina</taxon>
        <taxon>Pezizomycetes</taxon>
        <taxon>Pezizales</taxon>
        <taxon>Discinaceae</taxon>
        <taxon>Discina</taxon>
    </lineage>
</organism>
<reference evidence="2 3" key="1">
    <citation type="submission" date="2024-02" db="EMBL/GenBank/DDBJ databases">
        <title>Discinaceae phylogenomics.</title>
        <authorList>
            <person name="Dirks A.C."/>
            <person name="James T.Y."/>
        </authorList>
    </citation>
    <scope>NUCLEOTIDE SEQUENCE [LARGE SCALE GENOMIC DNA]</scope>
    <source>
        <strain evidence="2 3">ACD0624</strain>
    </source>
</reference>
<feature type="compositionally biased region" description="Polar residues" evidence="1">
    <location>
        <begin position="1"/>
        <end position="11"/>
    </location>
</feature>
<proteinExistence type="predicted"/>
<evidence type="ECO:0000256" key="1">
    <source>
        <dbReference type="SAM" id="MobiDB-lite"/>
    </source>
</evidence>
<evidence type="ECO:0000313" key="2">
    <source>
        <dbReference type="EMBL" id="KAL0634748.1"/>
    </source>
</evidence>
<gene>
    <name evidence="2" type="ORF">Q9L58_006344</name>
</gene>
<dbReference type="EMBL" id="JBBBZM010000086">
    <property type="protein sequence ID" value="KAL0634748.1"/>
    <property type="molecule type" value="Genomic_DNA"/>
</dbReference>
<keyword evidence="3" id="KW-1185">Reference proteome</keyword>
<comment type="caution">
    <text evidence="2">The sequence shown here is derived from an EMBL/GenBank/DDBJ whole genome shotgun (WGS) entry which is preliminary data.</text>
</comment>
<feature type="compositionally biased region" description="Polar residues" evidence="1">
    <location>
        <begin position="62"/>
        <end position="74"/>
    </location>
</feature>
<feature type="compositionally biased region" description="Polar residues" evidence="1">
    <location>
        <begin position="192"/>
        <end position="204"/>
    </location>
</feature>
<feature type="compositionally biased region" description="Low complexity" evidence="1">
    <location>
        <begin position="32"/>
        <end position="51"/>
    </location>
</feature>
<evidence type="ECO:0008006" key="4">
    <source>
        <dbReference type="Google" id="ProtNLM"/>
    </source>
</evidence>
<dbReference type="Proteomes" id="UP001447188">
    <property type="component" value="Unassembled WGS sequence"/>
</dbReference>
<name>A0ABR3GG18_9PEZI</name>